<keyword evidence="7" id="KW-1185">Reference proteome</keyword>
<dbReference type="GO" id="GO:0003677">
    <property type="term" value="F:DNA binding"/>
    <property type="evidence" value="ECO:0007669"/>
    <property type="project" value="UniProtKB-KW"/>
</dbReference>
<proteinExistence type="inferred from homology"/>
<dbReference type="SUPFAM" id="SSF100950">
    <property type="entry name" value="NagB/RpiA/CoA transferase-like"/>
    <property type="match status" value="1"/>
</dbReference>
<dbReference type="InterPro" id="IPR007324">
    <property type="entry name" value="Sugar-bd_dom_put"/>
</dbReference>
<dbReference type="InterPro" id="IPR001387">
    <property type="entry name" value="Cro/C1-type_HTH"/>
</dbReference>
<evidence type="ECO:0000313" key="7">
    <source>
        <dbReference type="Proteomes" id="UP000274327"/>
    </source>
</evidence>
<dbReference type="EMBL" id="QOCI01000011">
    <property type="protein sequence ID" value="RRR17691.1"/>
    <property type="molecule type" value="Genomic_DNA"/>
</dbReference>
<dbReference type="Proteomes" id="UP000274327">
    <property type="component" value="Unassembled WGS sequence"/>
</dbReference>
<dbReference type="Pfam" id="PF04198">
    <property type="entry name" value="Sugar-bind"/>
    <property type="match status" value="1"/>
</dbReference>
<dbReference type="AlphaFoldDB" id="A0A3R8QTN9"/>
<sequence>MLETAMDLQLLHRAASAYYVDGVRQAEVAARLGVSRPTVSKLLAEARRIGMVRFEVLEPPTADLPDLAARLQDVLGVRSVRIAPGNQVQRDYRGIGDLLGEELRSLDLQRGEVLLISSGKTTYAVSGMPGLPELPGVVIAPTVGGQQETDPSFQTNEIVRRFADRTRAEPKFMFAPASPSEQLWESLQADPSFREITDLWARARAVVVGIGEPYQGRAALTSVVPRDETALLPAVGDINLHFYDIAGHPVSYPGSELLVRPPRALLNALPTSIAMAAGERKAPSILAGARAGLYTTLLTDEPTAQAVLALAAATG</sequence>
<name>A0A3R8QTN9_9MICO</name>
<reference evidence="6 7" key="1">
    <citation type="submission" date="2018-07" db="EMBL/GenBank/DDBJ databases">
        <title>Brachybacteriurn paraconglorneratum KCTC 9916.</title>
        <authorList>
            <person name="Li Y."/>
        </authorList>
    </citation>
    <scope>NUCLEOTIDE SEQUENCE [LARGE SCALE GENOMIC DNA]</scope>
    <source>
        <strain evidence="6 7">KCTC 9916</strain>
    </source>
</reference>
<evidence type="ECO:0000256" key="2">
    <source>
        <dbReference type="ARBA" id="ARBA00023015"/>
    </source>
</evidence>
<dbReference type="GeneID" id="78121991"/>
<accession>A0A3R8QTN9</accession>
<organism evidence="6 7">
    <name type="scientific">Brachybacterium paraconglomeratum</name>
    <dbReference type="NCBI Taxonomy" id="173362"/>
    <lineage>
        <taxon>Bacteria</taxon>
        <taxon>Bacillati</taxon>
        <taxon>Actinomycetota</taxon>
        <taxon>Actinomycetes</taxon>
        <taxon>Micrococcales</taxon>
        <taxon>Dermabacteraceae</taxon>
        <taxon>Brachybacterium</taxon>
    </lineage>
</organism>
<dbReference type="CDD" id="cd00093">
    <property type="entry name" value="HTH_XRE"/>
    <property type="match status" value="1"/>
</dbReference>
<evidence type="ECO:0000259" key="5">
    <source>
        <dbReference type="Pfam" id="PF04198"/>
    </source>
</evidence>
<dbReference type="InterPro" id="IPR036388">
    <property type="entry name" value="WH-like_DNA-bd_sf"/>
</dbReference>
<gene>
    <name evidence="6" type="ORF">DS079_13285</name>
</gene>
<dbReference type="GO" id="GO:0030246">
    <property type="term" value="F:carbohydrate binding"/>
    <property type="evidence" value="ECO:0007669"/>
    <property type="project" value="InterPro"/>
</dbReference>
<dbReference type="PANTHER" id="PTHR34294:SF1">
    <property type="entry name" value="TRANSCRIPTIONAL REGULATOR LSRR"/>
    <property type="match status" value="1"/>
</dbReference>
<dbReference type="SUPFAM" id="SSF46689">
    <property type="entry name" value="Homeodomain-like"/>
    <property type="match status" value="1"/>
</dbReference>
<dbReference type="InterPro" id="IPR009057">
    <property type="entry name" value="Homeodomain-like_sf"/>
</dbReference>
<dbReference type="InterPro" id="IPR037171">
    <property type="entry name" value="NagB/RpiA_transferase-like"/>
</dbReference>
<feature type="domain" description="Sugar-binding" evidence="5">
    <location>
        <begin position="65"/>
        <end position="309"/>
    </location>
</feature>
<evidence type="ECO:0000256" key="1">
    <source>
        <dbReference type="ARBA" id="ARBA00010466"/>
    </source>
</evidence>
<keyword evidence="2" id="KW-0805">Transcription regulation</keyword>
<dbReference type="Gene3D" id="1.10.10.10">
    <property type="entry name" value="Winged helix-like DNA-binding domain superfamily/Winged helix DNA-binding domain"/>
    <property type="match status" value="1"/>
</dbReference>
<dbReference type="InterPro" id="IPR051054">
    <property type="entry name" value="SorC_transcr_regulators"/>
</dbReference>
<evidence type="ECO:0000256" key="3">
    <source>
        <dbReference type="ARBA" id="ARBA00023125"/>
    </source>
</evidence>
<comment type="similarity">
    <text evidence="1">Belongs to the SorC transcriptional regulatory family.</text>
</comment>
<keyword evidence="3" id="KW-0238">DNA-binding</keyword>
<dbReference type="PANTHER" id="PTHR34294">
    <property type="entry name" value="TRANSCRIPTIONAL REGULATOR-RELATED"/>
    <property type="match status" value="1"/>
</dbReference>
<evidence type="ECO:0000256" key="4">
    <source>
        <dbReference type="ARBA" id="ARBA00023163"/>
    </source>
</evidence>
<dbReference type="Gene3D" id="3.40.50.1360">
    <property type="match status" value="1"/>
</dbReference>
<protein>
    <submittedName>
        <fullName evidence="6">Transcriptional regulator</fullName>
    </submittedName>
</protein>
<evidence type="ECO:0000313" key="6">
    <source>
        <dbReference type="EMBL" id="RRR17691.1"/>
    </source>
</evidence>
<dbReference type="RefSeq" id="WP_126988344.1">
    <property type="nucleotide sequence ID" value="NZ_ML133859.1"/>
</dbReference>
<comment type="caution">
    <text evidence="6">The sequence shown here is derived from an EMBL/GenBank/DDBJ whole genome shotgun (WGS) entry which is preliminary data.</text>
</comment>
<keyword evidence="4" id="KW-0804">Transcription</keyword>